<evidence type="ECO:0000313" key="6">
    <source>
        <dbReference type="EMBL" id="KAK5057747.1"/>
    </source>
</evidence>
<accession>A0AAV9NHB1</accession>
<proteinExistence type="inferred from homology"/>
<dbReference type="PANTHER" id="PTHR43094">
    <property type="entry name" value="AMINOTRANSFERASE"/>
    <property type="match status" value="1"/>
</dbReference>
<dbReference type="GeneID" id="89979898"/>
<protein>
    <submittedName>
        <fullName evidence="6">Uncharacterized protein</fullName>
    </submittedName>
</protein>
<dbReference type="EMBL" id="JAVRRD010000006">
    <property type="protein sequence ID" value="KAK5057747.1"/>
    <property type="molecule type" value="Genomic_DNA"/>
</dbReference>
<gene>
    <name evidence="6" type="ORF">LTR84_011748</name>
</gene>
<dbReference type="FunFam" id="3.40.640.10:FF:000004">
    <property type="entry name" value="Acetylornithine aminotransferase"/>
    <property type="match status" value="1"/>
</dbReference>
<organism evidence="6 7">
    <name type="scientific">Exophiala bonariae</name>
    <dbReference type="NCBI Taxonomy" id="1690606"/>
    <lineage>
        <taxon>Eukaryota</taxon>
        <taxon>Fungi</taxon>
        <taxon>Dikarya</taxon>
        <taxon>Ascomycota</taxon>
        <taxon>Pezizomycotina</taxon>
        <taxon>Eurotiomycetes</taxon>
        <taxon>Chaetothyriomycetidae</taxon>
        <taxon>Chaetothyriales</taxon>
        <taxon>Herpotrichiellaceae</taxon>
        <taxon>Exophiala</taxon>
    </lineage>
</organism>
<comment type="caution">
    <text evidence="6">The sequence shown here is derived from an EMBL/GenBank/DDBJ whole genome shotgun (WGS) entry which is preliminary data.</text>
</comment>
<dbReference type="Gene3D" id="3.40.640.10">
    <property type="entry name" value="Type I PLP-dependent aspartate aminotransferase-like (Major domain)"/>
    <property type="match status" value="1"/>
</dbReference>
<dbReference type="Proteomes" id="UP001358417">
    <property type="component" value="Unassembled WGS sequence"/>
</dbReference>
<dbReference type="GO" id="GO:0030170">
    <property type="term" value="F:pyridoxal phosphate binding"/>
    <property type="evidence" value="ECO:0007669"/>
    <property type="project" value="InterPro"/>
</dbReference>
<keyword evidence="7" id="KW-1185">Reference proteome</keyword>
<dbReference type="GO" id="GO:0005829">
    <property type="term" value="C:cytosol"/>
    <property type="evidence" value="ECO:0007669"/>
    <property type="project" value="TreeGrafter"/>
</dbReference>
<dbReference type="InterPro" id="IPR005814">
    <property type="entry name" value="Aminotrans_3"/>
</dbReference>
<reference evidence="6 7" key="1">
    <citation type="submission" date="2023-08" db="EMBL/GenBank/DDBJ databases">
        <title>Black Yeasts Isolated from many extreme environments.</title>
        <authorList>
            <person name="Coleine C."/>
            <person name="Stajich J.E."/>
            <person name="Selbmann L."/>
        </authorList>
    </citation>
    <scope>NUCLEOTIDE SEQUENCE [LARGE SCALE GENOMIC DNA]</scope>
    <source>
        <strain evidence="6 7">CCFEE 5792</strain>
    </source>
</reference>
<name>A0AAV9NHB1_9EURO</name>
<dbReference type="InterPro" id="IPR015421">
    <property type="entry name" value="PyrdxlP-dep_Trfase_major"/>
</dbReference>
<comment type="similarity">
    <text evidence="2 4">Belongs to the class-III pyridoxal-phosphate-dependent aminotransferase family.</text>
</comment>
<evidence type="ECO:0000256" key="1">
    <source>
        <dbReference type="ARBA" id="ARBA00001933"/>
    </source>
</evidence>
<feature type="compositionally biased region" description="Low complexity" evidence="5">
    <location>
        <begin position="53"/>
        <end position="69"/>
    </location>
</feature>
<dbReference type="Gene3D" id="3.90.1150.10">
    <property type="entry name" value="Aspartate Aminotransferase, domain 1"/>
    <property type="match status" value="1"/>
</dbReference>
<dbReference type="InterPro" id="IPR015422">
    <property type="entry name" value="PyrdxlP-dep_Trfase_small"/>
</dbReference>
<dbReference type="SUPFAM" id="SSF53383">
    <property type="entry name" value="PLP-dependent transferases"/>
    <property type="match status" value="1"/>
</dbReference>
<dbReference type="RefSeq" id="XP_064708865.1">
    <property type="nucleotide sequence ID" value="XM_064855276.1"/>
</dbReference>
<evidence type="ECO:0000256" key="5">
    <source>
        <dbReference type="SAM" id="MobiDB-lite"/>
    </source>
</evidence>
<evidence type="ECO:0000256" key="4">
    <source>
        <dbReference type="RuleBase" id="RU003560"/>
    </source>
</evidence>
<dbReference type="Pfam" id="PF00202">
    <property type="entry name" value="Aminotran_3"/>
    <property type="match status" value="1"/>
</dbReference>
<dbReference type="InterPro" id="IPR015424">
    <property type="entry name" value="PyrdxlP-dep_Trfase"/>
</dbReference>
<feature type="region of interest" description="Disordered" evidence="5">
    <location>
        <begin position="24"/>
        <end position="69"/>
    </location>
</feature>
<evidence type="ECO:0000313" key="7">
    <source>
        <dbReference type="Proteomes" id="UP001358417"/>
    </source>
</evidence>
<dbReference type="PANTHER" id="PTHR43094:SF1">
    <property type="entry name" value="AMINOTRANSFERASE CLASS-III"/>
    <property type="match status" value="1"/>
</dbReference>
<dbReference type="AlphaFoldDB" id="A0AAV9NHB1"/>
<comment type="cofactor">
    <cofactor evidence="1">
        <name>pyridoxal 5'-phosphate</name>
        <dbReference type="ChEBI" id="CHEBI:597326"/>
    </cofactor>
</comment>
<evidence type="ECO:0000256" key="3">
    <source>
        <dbReference type="ARBA" id="ARBA00022898"/>
    </source>
</evidence>
<dbReference type="NCBIfam" id="NF005685">
    <property type="entry name" value="PRK07483.1"/>
    <property type="match status" value="1"/>
</dbReference>
<sequence>MPSRAAKATISGRLTWQTPVMAQRRSFSTRPLQASSAQAAQTPTNDAEASLMTGSPITSTTGTTPASTASTESGVLYANITDTPPRIVGSQGMYLYTEDGREILDATGGAAVVSIGHNHPRVKSAIMRQLDQVAYSWAPLFTTHAAEKLADVLVESTGGHMSKVFVVSSGTEAVEAALKIARQYFLELPEKQPKRTRFIARRQSYHGNTLGSLSVGGHVARKQIYNPILSTNTSHVSPCYAYRGKKDAETDEEYVSRLAQEIDDEFQAVGPDTVCAFIAETVAGTTLGSVPATPGYFQAMKEVCDRHGALFILDEVMSGMGRTGTLHAWEQEGVIPDLQTVAKGLGAGYASVGALLINKRVVESLRQGTGIFSHSQTYQAHPVACAAALEVQQVIRDENLLQNAREMGAYLEKTLKERIGYHKNVGDIRGRGLFWGVEFVSDKPTKEPFPAERKIGPLLSKTAVAQYSLSLIPMTGMADGFSGDGVQLAPPYNVTRAQIDTLVDRLDKVIRQVLD</sequence>
<dbReference type="GO" id="GO:0008483">
    <property type="term" value="F:transaminase activity"/>
    <property type="evidence" value="ECO:0007669"/>
    <property type="project" value="InterPro"/>
</dbReference>
<evidence type="ECO:0000256" key="2">
    <source>
        <dbReference type="ARBA" id="ARBA00008954"/>
    </source>
</evidence>
<dbReference type="CDD" id="cd00610">
    <property type="entry name" value="OAT_like"/>
    <property type="match status" value="1"/>
</dbReference>
<keyword evidence="3 4" id="KW-0663">Pyridoxal phosphate</keyword>